<proteinExistence type="inferred from homology"/>
<reference evidence="7" key="1">
    <citation type="submission" date="2024-05" db="EMBL/GenBank/DDBJ databases">
        <title>Genome Sequences of Four Agar- Degrading Marine Bacteria.</title>
        <authorList>
            <person name="Phillips E.K."/>
            <person name="Shaffer J.C."/>
            <person name="Henson M.W."/>
            <person name="Temperton B."/>
            <person name="Thrash C.J."/>
            <person name="Martin M.O."/>
        </authorList>
    </citation>
    <scope>NUCLEOTIDE SEQUENCE</scope>
    <source>
        <strain evidence="7">EKP203</strain>
    </source>
</reference>
<evidence type="ECO:0000313" key="8">
    <source>
        <dbReference type="Proteomes" id="UP001169719"/>
    </source>
</evidence>
<dbReference type="SMART" id="SM00062">
    <property type="entry name" value="PBPb"/>
    <property type="match status" value="2"/>
</dbReference>
<dbReference type="Gene3D" id="3.40.190.10">
    <property type="entry name" value="Periplasmic binding protein-like II"/>
    <property type="match status" value="4"/>
</dbReference>
<evidence type="ECO:0000259" key="6">
    <source>
        <dbReference type="PROSITE" id="PS50887"/>
    </source>
</evidence>
<feature type="domain" description="GGDEF" evidence="6">
    <location>
        <begin position="544"/>
        <end position="671"/>
    </location>
</feature>
<feature type="transmembrane region" description="Helical" evidence="4">
    <location>
        <begin position="498"/>
        <end position="516"/>
    </location>
</feature>
<dbReference type="NCBIfam" id="TIGR00254">
    <property type="entry name" value="GGDEF"/>
    <property type="match status" value="1"/>
</dbReference>
<comment type="caution">
    <text evidence="7">The sequence shown here is derived from an EMBL/GenBank/DDBJ whole genome shotgun (WGS) entry which is preliminary data.</text>
</comment>
<dbReference type="PANTHER" id="PTHR35936">
    <property type="entry name" value="MEMBRANE-BOUND LYTIC MUREIN TRANSGLYCOSYLASE F"/>
    <property type="match status" value="1"/>
</dbReference>
<dbReference type="Proteomes" id="UP001169719">
    <property type="component" value="Unassembled WGS sequence"/>
</dbReference>
<gene>
    <name evidence="7" type="ORF">QWJ08_09750</name>
</gene>
<dbReference type="SUPFAM" id="SSF53850">
    <property type="entry name" value="Periplasmic binding protein-like II"/>
    <property type="match status" value="2"/>
</dbReference>
<sequence length="680" mass="77230">MRSTGSKPIFFFKWLFLLATSVVVSSFSVSAWAQQQPTYKIAIESDDIVSRTIFDRVGDTLDLSIRYVYYPSFSAVLDAIASSEADFAANVTYTPARAERFDYSSPTNIEYTYLFSLTPIQFAQVNTVGIPAGTIYGELIKEAYPDIDQLTYYGTQEAKNLLRLGRVDAVVDAINQLKPMLSDGFDAELLNDDLSIRPVSLIVPKGQHAELLRQVEQVAKSADVQKALREQVQQYQFDLLQQSLRDDITRASIDTQSPLLVKLENLAPFNHYQANGDIVGITADVVMRSCDILQLTCQVLSTADESWQSMYDDFKNGEIDLLGPLTVSQERQAFTNFVTPHYFPEAIMVKRKGYKHGVYNNVSELIVERIGVVRGDFFDELLSYLLPQKALHYFRNADDMVNALIKDQIDYIPLDRANYNFMMRKDDSLPIENDEEIGPFYRSDIALGLAMNDRGKALAPFFERALSMIDMPSIINRYDKQPNWRSTFDLQQEFSQRVTTSLILLFIVAVVTALYLNHIAKVDNLTGIYNRRALMRRFSKGIPEDNMLIYLDIDKFKRINDTYGHSFGDEVLKRVANQIRQDWLGHAYRIGGDEFVLIGRHTVNGLDTMLQSLGSLSLEHETGEIEISVSIGVVNVEEHKSSLDEVMVKADSLMYRMKRTSQTTKKTPLNEISERPLNNS</sequence>
<keyword evidence="4" id="KW-1133">Transmembrane helix</keyword>
<feature type="region of interest" description="Disordered" evidence="3">
    <location>
        <begin position="659"/>
        <end position="680"/>
    </location>
</feature>
<dbReference type="Gene3D" id="3.30.70.270">
    <property type="match status" value="1"/>
</dbReference>
<dbReference type="PROSITE" id="PS50887">
    <property type="entry name" value="GGDEF"/>
    <property type="match status" value="1"/>
</dbReference>
<evidence type="ECO:0000256" key="3">
    <source>
        <dbReference type="SAM" id="MobiDB-lite"/>
    </source>
</evidence>
<protein>
    <submittedName>
        <fullName evidence="7">GGDEF domain-containing protein</fullName>
    </submittedName>
</protein>
<dbReference type="InterPro" id="IPR029787">
    <property type="entry name" value="Nucleotide_cyclase"/>
</dbReference>
<dbReference type="PANTHER" id="PTHR35936:SF37">
    <property type="entry name" value="AMINO ACID ABC TRANSPORTER SUBSTRATE-BINDING PROTEIN"/>
    <property type="match status" value="1"/>
</dbReference>
<dbReference type="Pfam" id="PF00990">
    <property type="entry name" value="GGDEF"/>
    <property type="match status" value="1"/>
</dbReference>
<keyword evidence="8" id="KW-1185">Reference proteome</keyword>
<dbReference type="SUPFAM" id="SSF55073">
    <property type="entry name" value="Nucleotide cyclase"/>
    <property type="match status" value="1"/>
</dbReference>
<organism evidence="7 8">
    <name type="scientific">Vibrio agarivorans</name>
    <dbReference type="NCBI Taxonomy" id="153622"/>
    <lineage>
        <taxon>Bacteria</taxon>
        <taxon>Pseudomonadati</taxon>
        <taxon>Pseudomonadota</taxon>
        <taxon>Gammaproteobacteria</taxon>
        <taxon>Vibrionales</taxon>
        <taxon>Vibrionaceae</taxon>
        <taxon>Vibrio</taxon>
    </lineage>
</organism>
<evidence type="ECO:0000256" key="2">
    <source>
        <dbReference type="ARBA" id="ARBA00022729"/>
    </source>
</evidence>
<dbReference type="InterPro" id="IPR001638">
    <property type="entry name" value="Solute-binding_3/MltF_N"/>
</dbReference>
<evidence type="ECO:0000256" key="1">
    <source>
        <dbReference type="ARBA" id="ARBA00010333"/>
    </source>
</evidence>
<evidence type="ECO:0000256" key="4">
    <source>
        <dbReference type="SAM" id="Phobius"/>
    </source>
</evidence>
<keyword evidence="4" id="KW-0812">Transmembrane</keyword>
<name>A0ABT7Y0W0_9VIBR</name>
<dbReference type="Pfam" id="PF00497">
    <property type="entry name" value="SBP_bac_3"/>
    <property type="match status" value="1"/>
</dbReference>
<evidence type="ECO:0000313" key="7">
    <source>
        <dbReference type="EMBL" id="MDN2481677.1"/>
    </source>
</evidence>
<dbReference type="RefSeq" id="WP_289961756.1">
    <property type="nucleotide sequence ID" value="NZ_JAUEOZ010000001.1"/>
</dbReference>
<dbReference type="SMART" id="SM00267">
    <property type="entry name" value="GGDEF"/>
    <property type="match status" value="1"/>
</dbReference>
<evidence type="ECO:0000256" key="5">
    <source>
        <dbReference type="SAM" id="SignalP"/>
    </source>
</evidence>
<keyword evidence="4" id="KW-0472">Membrane</keyword>
<dbReference type="CDD" id="cd01949">
    <property type="entry name" value="GGDEF"/>
    <property type="match status" value="1"/>
</dbReference>
<accession>A0ABT7Y0W0</accession>
<feature type="chain" id="PRO_5047256731" evidence="5">
    <location>
        <begin position="34"/>
        <end position="680"/>
    </location>
</feature>
<comment type="similarity">
    <text evidence="1">Belongs to the bacterial solute-binding protein 3 family.</text>
</comment>
<dbReference type="EMBL" id="JAUEOZ010000001">
    <property type="protein sequence ID" value="MDN2481677.1"/>
    <property type="molecule type" value="Genomic_DNA"/>
</dbReference>
<feature type="signal peptide" evidence="5">
    <location>
        <begin position="1"/>
        <end position="33"/>
    </location>
</feature>
<keyword evidence="2 5" id="KW-0732">Signal</keyword>
<dbReference type="InterPro" id="IPR000160">
    <property type="entry name" value="GGDEF_dom"/>
</dbReference>
<dbReference type="InterPro" id="IPR043128">
    <property type="entry name" value="Rev_trsase/Diguanyl_cyclase"/>
</dbReference>